<evidence type="ECO:0000256" key="2">
    <source>
        <dbReference type="SAM" id="SignalP"/>
    </source>
</evidence>
<comment type="caution">
    <text evidence="3">The sequence shown here is derived from an EMBL/GenBank/DDBJ whole genome shotgun (WGS) entry which is preliminary data.</text>
</comment>
<dbReference type="Proteomes" id="UP001204376">
    <property type="component" value="Unassembled WGS sequence"/>
</dbReference>
<sequence length="49" mass="5088">MKKTIITAVALLLLSAGILPSCTKENTAKPTATIERSTTANKKDVGTAD</sequence>
<feature type="chain" id="PRO_5047175405" evidence="2">
    <location>
        <begin position="24"/>
        <end position="49"/>
    </location>
</feature>
<name>A0ABT1SZV2_9SPHI</name>
<protein>
    <submittedName>
        <fullName evidence="3">Uncharacterized protein</fullName>
    </submittedName>
</protein>
<evidence type="ECO:0000313" key="3">
    <source>
        <dbReference type="EMBL" id="MCQ6957885.1"/>
    </source>
</evidence>
<reference evidence="3 4" key="1">
    <citation type="submission" date="2022-07" db="EMBL/GenBank/DDBJ databases">
        <title>Mucilaginibacter sp. JC4.</title>
        <authorList>
            <person name="Le V."/>
            <person name="Ko S.-R."/>
            <person name="Ahn C.-Y."/>
            <person name="Oh H.-M."/>
        </authorList>
    </citation>
    <scope>NUCLEOTIDE SEQUENCE [LARGE SCALE GENOMIC DNA]</scope>
    <source>
        <strain evidence="3 4">JC4</strain>
    </source>
</reference>
<evidence type="ECO:0000256" key="1">
    <source>
        <dbReference type="SAM" id="MobiDB-lite"/>
    </source>
</evidence>
<gene>
    <name evidence="3" type="ORF">NPE20_07950</name>
</gene>
<accession>A0ABT1SZV2</accession>
<feature type="signal peptide" evidence="2">
    <location>
        <begin position="1"/>
        <end position="23"/>
    </location>
</feature>
<keyword evidence="2" id="KW-0732">Signal</keyword>
<keyword evidence="4" id="KW-1185">Reference proteome</keyword>
<dbReference type="EMBL" id="JANHOH010000001">
    <property type="protein sequence ID" value="MCQ6957885.1"/>
    <property type="molecule type" value="Genomic_DNA"/>
</dbReference>
<feature type="region of interest" description="Disordered" evidence="1">
    <location>
        <begin position="24"/>
        <end position="49"/>
    </location>
</feature>
<dbReference type="RefSeq" id="WP_256538077.1">
    <property type="nucleotide sequence ID" value="NZ_JANHOH010000001.1"/>
</dbReference>
<proteinExistence type="predicted"/>
<feature type="compositionally biased region" description="Polar residues" evidence="1">
    <location>
        <begin position="24"/>
        <end position="40"/>
    </location>
</feature>
<organism evidence="3 4">
    <name type="scientific">Mucilaginibacter aquariorum</name>
    <dbReference type="NCBI Taxonomy" id="2967225"/>
    <lineage>
        <taxon>Bacteria</taxon>
        <taxon>Pseudomonadati</taxon>
        <taxon>Bacteroidota</taxon>
        <taxon>Sphingobacteriia</taxon>
        <taxon>Sphingobacteriales</taxon>
        <taxon>Sphingobacteriaceae</taxon>
        <taxon>Mucilaginibacter</taxon>
    </lineage>
</organism>
<evidence type="ECO:0000313" key="4">
    <source>
        <dbReference type="Proteomes" id="UP001204376"/>
    </source>
</evidence>